<comment type="similarity">
    <text evidence="11">Belongs to the TonB-dependent receptor family.</text>
</comment>
<evidence type="ECO:0000256" key="3">
    <source>
        <dbReference type="ARBA" id="ARBA00022452"/>
    </source>
</evidence>
<keyword evidence="5 11" id="KW-0812">Transmembrane</keyword>
<dbReference type="GO" id="GO:0006826">
    <property type="term" value="P:iron ion transport"/>
    <property type="evidence" value="ECO:0007669"/>
    <property type="project" value="UniProtKB-KW"/>
</dbReference>
<sequence length="967" mass="105356">MKDYSTSAEPQTLGPDAGVPKTVSRRRTLSACVAVAIAGASLLAAADAQAAPAKKVAKRNAGNSKTASDLELENQRLRQELAAAKARELELIRKGSAAAGAAGAVAAGGATAAEPGAEAAAAELQVAEQEDDKAKDLGEVVVKARPRLQKLKDIPNSTSVRTGEELHKELAMDLGDILKRAGNVKWNYGNARTSSLSMRGVGQQAQTDAMDPSVGTIVDNVPYAYNPLSSFDHYDIDSIQVERGPQGTDGGKNVSLGRVNINTRRPTFHREATYSATYGQFNTYIGDAALGGAVIDNFLAWRGAFHVNKGEGATKNLYNTDQTWYNRDRVSGRIQFLLTPSETFSTLIRFDANPRGEEFNNGNNFFRPTPRISANGLPTNLNNDAGTRLARRWFREGKPEYSYQNNYLYGNGENAFNQDAQYALITASKGGSVEANWDAGIGKFTSITAYRDFEFQARNDGDSSPFDVQKNGGGAVPEFRQLSQEIKFTSNWGNLVDYVAGAYFNDRKMIKGNRVGFGRDAGAWLAGAGAYGRLDADSAGRQLMMDSLNELHTDNPYYIHNKTASAFFNAKWHITEPLTLETGVRFNIENRRQETDKFITNQGSGAALNPYSVNGINLGGFDTVTADGALTASAAADPEQVARANAVALKYFGVATYAGLTADQRRQVGDAKGLRAGQMGLLWGREPGRSFKSTQPSYQVRPTYKFNEDYTGYLSWGYNEKAGLSQTVNSVAYLVEPEKTNSFEIGLKSTLFNRALTLNTDFFWTEINNYQQAVRVIDQYQTAALGEDTYTSITGNAKGVRAYGVEVDGSLVDTIPFTSVNFSGSYNEAFYTDFKNAGKAAEWNNSPSPYRDLTGQTLPGAAKFTFSVSPEFRYPVEVLGSNQEFHTSFTTVFTSSYKSDVALSEYSVIPANTTTDLSIGIGRKDRAFDVSLVAKNIFNNQTPFAKTWNSWQPGIPQWFGVTLNGKF</sequence>
<evidence type="ECO:0000256" key="5">
    <source>
        <dbReference type="ARBA" id="ARBA00022692"/>
    </source>
</evidence>
<keyword evidence="9 11" id="KW-0472">Membrane</keyword>
<evidence type="ECO:0000256" key="2">
    <source>
        <dbReference type="ARBA" id="ARBA00022448"/>
    </source>
</evidence>
<feature type="compositionally biased region" description="Polar residues" evidence="12">
    <location>
        <begin position="1"/>
        <end position="10"/>
    </location>
</feature>
<dbReference type="InterPro" id="IPR012910">
    <property type="entry name" value="Plug_dom"/>
</dbReference>
<organism evidence="14 15">
    <name type="scientific">Methylomonas koyamae</name>
    <dbReference type="NCBI Taxonomy" id="702114"/>
    <lineage>
        <taxon>Bacteria</taxon>
        <taxon>Pseudomonadati</taxon>
        <taxon>Pseudomonadota</taxon>
        <taxon>Gammaproteobacteria</taxon>
        <taxon>Methylococcales</taxon>
        <taxon>Methylococcaceae</taxon>
        <taxon>Methylomonas</taxon>
    </lineage>
</organism>
<evidence type="ECO:0000313" key="15">
    <source>
        <dbReference type="Proteomes" id="UP000077857"/>
    </source>
</evidence>
<evidence type="ECO:0000256" key="4">
    <source>
        <dbReference type="ARBA" id="ARBA00022496"/>
    </source>
</evidence>
<dbReference type="PROSITE" id="PS51318">
    <property type="entry name" value="TAT"/>
    <property type="match status" value="1"/>
</dbReference>
<keyword evidence="8" id="KW-0798">TonB box</keyword>
<evidence type="ECO:0000256" key="6">
    <source>
        <dbReference type="ARBA" id="ARBA00023004"/>
    </source>
</evidence>
<evidence type="ECO:0000256" key="11">
    <source>
        <dbReference type="PROSITE-ProRule" id="PRU01360"/>
    </source>
</evidence>
<keyword evidence="3 11" id="KW-1134">Transmembrane beta strand</keyword>
<feature type="region of interest" description="Disordered" evidence="12">
    <location>
        <begin position="53"/>
        <end position="72"/>
    </location>
</feature>
<evidence type="ECO:0000313" key="14">
    <source>
        <dbReference type="EMBL" id="OAI19198.1"/>
    </source>
</evidence>
<feature type="domain" description="TonB-dependent receptor plug" evidence="13">
    <location>
        <begin position="151"/>
        <end position="253"/>
    </location>
</feature>
<dbReference type="InterPro" id="IPR036942">
    <property type="entry name" value="Beta-barrel_TonB_sf"/>
</dbReference>
<dbReference type="EMBL" id="LUUJ01000051">
    <property type="protein sequence ID" value="OAI19198.1"/>
    <property type="molecule type" value="Genomic_DNA"/>
</dbReference>
<dbReference type="RefSeq" id="WP_064039649.1">
    <property type="nucleotide sequence ID" value="NZ_LUUJ01000051.1"/>
</dbReference>
<dbReference type="InterPro" id="IPR039426">
    <property type="entry name" value="TonB-dep_rcpt-like"/>
</dbReference>
<keyword evidence="2 11" id="KW-0813">Transport</keyword>
<keyword evidence="7" id="KW-0406">Ion transport</keyword>
<dbReference type="AlphaFoldDB" id="A0A177NM86"/>
<comment type="caution">
    <text evidence="14">The sequence shown here is derived from an EMBL/GenBank/DDBJ whole genome shotgun (WGS) entry which is preliminary data.</text>
</comment>
<name>A0A177NM86_9GAMM</name>
<dbReference type="OrthoDB" id="127311at2"/>
<proteinExistence type="inferred from homology"/>
<protein>
    <recommendedName>
        <fullName evidence="13">TonB-dependent receptor plug domain-containing protein</fullName>
    </recommendedName>
</protein>
<keyword evidence="6" id="KW-0408">Iron</keyword>
<dbReference type="Pfam" id="PF07715">
    <property type="entry name" value="Plug"/>
    <property type="match status" value="1"/>
</dbReference>
<evidence type="ECO:0000259" key="13">
    <source>
        <dbReference type="Pfam" id="PF07715"/>
    </source>
</evidence>
<keyword evidence="4" id="KW-0410">Iron transport</keyword>
<reference evidence="14 15" key="1">
    <citation type="submission" date="2016-03" db="EMBL/GenBank/DDBJ databases">
        <authorList>
            <person name="Ploux O."/>
        </authorList>
    </citation>
    <scope>NUCLEOTIDE SEQUENCE [LARGE SCALE GENOMIC DNA]</scope>
    <source>
        <strain evidence="14 15">R-45378</strain>
    </source>
</reference>
<keyword evidence="10 11" id="KW-0998">Cell outer membrane</keyword>
<gene>
    <name evidence="14" type="ORF">A1507_07910</name>
</gene>
<evidence type="ECO:0000256" key="7">
    <source>
        <dbReference type="ARBA" id="ARBA00023065"/>
    </source>
</evidence>
<comment type="subcellular location">
    <subcellularLocation>
        <location evidence="1 11">Cell outer membrane</location>
        <topology evidence="1 11">Multi-pass membrane protein</topology>
    </subcellularLocation>
</comment>
<dbReference type="Proteomes" id="UP000077857">
    <property type="component" value="Unassembled WGS sequence"/>
</dbReference>
<accession>A0A177NM86</accession>
<dbReference type="PANTHER" id="PTHR32552">
    <property type="entry name" value="FERRICHROME IRON RECEPTOR-RELATED"/>
    <property type="match status" value="1"/>
</dbReference>
<evidence type="ECO:0000256" key="10">
    <source>
        <dbReference type="ARBA" id="ARBA00023237"/>
    </source>
</evidence>
<dbReference type="GO" id="GO:0009279">
    <property type="term" value="C:cell outer membrane"/>
    <property type="evidence" value="ECO:0007669"/>
    <property type="project" value="UniProtKB-SubCell"/>
</dbReference>
<evidence type="ECO:0000256" key="9">
    <source>
        <dbReference type="ARBA" id="ARBA00023136"/>
    </source>
</evidence>
<evidence type="ECO:0000256" key="1">
    <source>
        <dbReference type="ARBA" id="ARBA00004571"/>
    </source>
</evidence>
<evidence type="ECO:0000256" key="8">
    <source>
        <dbReference type="ARBA" id="ARBA00023077"/>
    </source>
</evidence>
<evidence type="ECO:0000256" key="12">
    <source>
        <dbReference type="SAM" id="MobiDB-lite"/>
    </source>
</evidence>
<feature type="region of interest" description="Disordered" evidence="12">
    <location>
        <begin position="1"/>
        <end position="21"/>
    </location>
</feature>
<dbReference type="PANTHER" id="PTHR32552:SF81">
    <property type="entry name" value="TONB-DEPENDENT OUTER MEMBRANE RECEPTOR"/>
    <property type="match status" value="1"/>
</dbReference>
<dbReference type="Gene3D" id="2.40.170.20">
    <property type="entry name" value="TonB-dependent receptor, beta-barrel domain"/>
    <property type="match status" value="2"/>
</dbReference>
<dbReference type="PROSITE" id="PS52016">
    <property type="entry name" value="TONB_DEPENDENT_REC_3"/>
    <property type="match status" value="1"/>
</dbReference>
<dbReference type="InterPro" id="IPR006311">
    <property type="entry name" value="TAT_signal"/>
</dbReference>
<dbReference type="SUPFAM" id="SSF56935">
    <property type="entry name" value="Porins"/>
    <property type="match status" value="1"/>
</dbReference>